<dbReference type="AlphaFoldDB" id="A0ABD2Q685"/>
<dbReference type="CDD" id="cd00896">
    <property type="entry name" value="PI3Kc_III"/>
    <property type="match status" value="1"/>
</dbReference>
<dbReference type="FunFam" id="3.30.1010.10:FF:000016">
    <property type="entry name" value="Phosphatidylinositol 3-kinase catalytic subunit type 3"/>
    <property type="match status" value="1"/>
</dbReference>
<keyword evidence="8" id="KW-0732">Signal</keyword>
<feature type="chain" id="PRO_5044879985" description="Phosphatidylinositol 3-kinase catalytic subunit type 3" evidence="8">
    <location>
        <begin position="20"/>
        <end position="794"/>
    </location>
</feature>
<gene>
    <name evidence="11" type="primary">PIK3C3</name>
    <name evidence="11" type="ORF">Ciccas_006277</name>
</gene>
<dbReference type="Proteomes" id="UP001626550">
    <property type="component" value="Unassembled WGS sequence"/>
</dbReference>
<dbReference type="SUPFAM" id="SSF48371">
    <property type="entry name" value="ARM repeat"/>
    <property type="match status" value="1"/>
</dbReference>
<dbReference type="SMART" id="SM00146">
    <property type="entry name" value="PI3Kc"/>
    <property type="match status" value="1"/>
</dbReference>
<evidence type="ECO:0000256" key="6">
    <source>
        <dbReference type="ARBA" id="ARBA00022840"/>
    </source>
</evidence>
<dbReference type="PIRSF" id="PIRSF000587">
    <property type="entry name" value="PI3K_Vps34"/>
    <property type="match status" value="1"/>
</dbReference>
<dbReference type="EMBL" id="JBJKFK010000828">
    <property type="protein sequence ID" value="KAL3315094.1"/>
    <property type="molecule type" value="Genomic_DNA"/>
</dbReference>
<dbReference type="Pfam" id="PF00613">
    <property type="entry name" value="PI3Ka"/>
    <property type="match status" value="1"/>
</dbReference>
<dbReference type="PROSITE" id="PS00916">
    <property type="entry name" value="PI3_4_KINASE_2"/>
    <property type="match status" value="1"/>
</dbReference>
<evidence type="ECO:0000259" key="9">
    <source>
        <dbReference type="PROSITE" id="PS50290"/>
    </source>
</evidence>
<keyword evidence="4 7" id="KW-0547">Nucleotide-binding</keyword>
<dbReference type="Gene3D" id="3.30.1010.10">
    <property type="entry name" value="Phosphatidylinositol 3-kinase Catalytic Subunit, Chain A, domain 4"/>
    <property type="match status" value="1"/>
</dbReference>
<name>A0ABD2Q685_9PLAT</name>
<dbReference type="InterPro" id="IPR001263">
    <property type="entry name" value="PI3K_accessory_dom"/>
</dbReference>
<dbReference type="GO" id="GO:0005524">
    <property type="term" value="F:ATP binding"/>
    <property type="evidence" value="ECO:0007669"/>
    <property type="project" value="UniProtKB-UniRule"/>
</dbReference>
<dbReference type="PANTHER" id="PTHR10048">
    <property type="entry name" value="PHOSPHATIDYLINOSITOL KINASE"/>
    <property type="match status" value="1"/>
</dbReference>
<dbReference type="InterPro" id="IPR057756">
    <property type="entry name" value="PI3-kinase_type3/VPS34_cat"/>
</dbReference>
<evidence type="ECO:0000313" key="12">
    <source>
        <dbReference type="Proteomes" id="UP001626550"/>
    </source>
</evidence>
<evidence type="ECO:0000256" key="1">
    <source>
        <dbReference type="ARBA" id="ARBA00012073"/>
    </source>
</evidence>
<evidence type="ECO:0000259" key="10">
    <source>
        <dbReference type="PROSITE" id="PS51545"/>
    </source>
</evidence>
<sequence length="794" mass="92794">MFLLQANFINLIIAAGSQSIFSLTGLKRPNCVLEAKSTDPLFCYGELKLHYCLTQNYPYLRNNRVGPWNFTTLCKKDQDIFRHGIYEINLHVLEEKLNALETIENAILSQEFNFKNPKLNELNELLSTNRKVKRSELCEIPLDRHALPNVENAIEYAKHASGEIFLGIKCEFSRDFPDLYVPVIYCPPDVRASVEKSRWNPVDDKYLKITRNTRTTHADRERKPNTLHLQQLETILNCTLGYKLSQTESDLVWHYRFYLQEKYPGIALCKFMLAVRWEYSDQRNEALGLLKTWPEIESENVIGLLSKHFSHDICRNFAVQRLKNVKDEELDLYLYQLVQALRYELMKNVECLKKRRSLLSDETIEKKGFFLAEFLIDRALKNFSLANNLFWHLKVELELEDNSTKSLVVDTDLSKKKFSLVYSKLLERLRDGNAEQQTWHRQLESQERFVESLNQLLKYTLNESQNRQKRTDLLRIKLDDKDHFPDITNLSENSQFPFMLDTNFLVAKIDAESATFFKSKMQPVLLKFLNPKGEAYRAIFKTGDDLRQDQFVLLMIRFIDSILKRYNFDLRLTPYRVLATSSKTGFVEFIDSKPLKDILRAHPIQEFLRQNSPSPSDPLGIRRDVLENYVRSCAGYCVITYLLGVGDRHMENLMLTSSGCLFHIDFGFFLGYEPKGKFIGSQEVRLTVQMLEGMGDPESPQMTNFWRYCQTAFVHLRNHANELITMFELVVDAGIPHIQIDPVKACDFLKERFCLDLPEDKARERMVKKMEEAVRAHGPELLEKFHSAFQSFRN</sequence>
<dbReference type="Gene3D" id="1.25.40.70">
    <property type="entry name" value="Phosphatidylinositol 3-kinase, accessory domain (PIK)"/>
    <property type="match status" value="1"/>
</dbReference>
<reference evidence="11 12" key="1">
    <citation type="submission" date="2024-11" db="EMBL/GenBank/DDBJ databases">
        <title>Adaptive evolution of stress response genes in parasites aligns with host niche diversity.</title>
        <authorList>
            <person name="Hahn C."/>
            <person name="Resl P."/>
        </authorList>
    </citation>
    <scope>NUCLEOTIDE SEQUENCE [LARGE SCALE GENOMIC DNA]</scope>
    <source>
        <strain evidence="11">EGGRZ-B1_66</strain>
        <tissue evidence="11">Body</tissue>
    </source>
</reference>
<dbReference type="InterPro" id="IPR018936">
    <property type="entry name" value="PI3/4_kinase_CS"/>
</dbReference>
<dbReference type="SMART" id="SM00145">
    <property type="entry name" value="PI3Ka"/>
    <property type="match status" value="1"/>
</dbReference>
<evidence type="ECO:0000256" key="3">
    <source>
        <dbReference type="ARBA" id="ARBA00022679"/>
    </source>
</evidence>
<proteinExistence type="inferred from homology"/>
<dbReference type="EC" id="2.7.1.137" evidence="1 7"/>
<evidence type="ECO:0000256" key="7">
    <source>
        <dbReference type="PIRNR" id="PIRNR000587"/>
    </source>
</evidence>
<comment type="similarity">
    <text evidence="7">Belongs to the PI3/PI4-kinase family.</text>
</comment>
<feature type="domain" description="PI3K/PI4K catalytic" evidence="9">
    <location>
        <begin position="510"/>
        <end position="778"/>
    </location>
</feature>
<feature type="signal peptide" evidence="8">
    <location>
        <begin position="1"/>
        <end position="19"/>
    </location>
</feature>
<dbReference type="InterPro" id="IPR042236">
    <property type="entry name" value="PI3K_accessory_sf"/>
</dbReference>
<evidence type="ECO:0000256" key="8">
    <source>
        <dbReference type="SAM" id="SignalP"/>
    </source>
</evidence>
<keyword evidence="6 7" id="KW-0067">ATP-binding</keyword>
<dbReference type="Gene3D" id="1.10.1070.11">
    <property type="entry name" value="Phosphatidylinositol 3-/4-kinase, catalytic domain"/>
    <property type="match status" value="1"/>
</dbReference>
<evidence type="ECO:0000256" key="5">
    <source>
        <dbReference type="ARBA" id="ARBA00022777"/>
    </source>
</evidence>
<dbReference type="GO" id="GO:0016303">
    <property type="term" value="F:1-phosphatidylinositol-3-kinase activity"/>
    <property type="evidence" value="ECO:0007669"/>
    <property type="project" value="UniProtKB-UniRule"/>
</dbReference>
<keyword evidence="5 7" id="KW-0418">Kinase</keyword>
<evidence type="ECO:0000256" key="2">
    <source>
        <dbReference type="ARBA" id="ARBA00019787"/>
    </source>
</evidence>
<comment type="catalytic activity">
    <reaction evidence="7">
        <text>a 1,2-diacyl-sn-glycero-3-phospho-(1D-myo-inositol) + ATP = a 1,2-diacyl-sn-glycero-3-phospho-(1D-myo-inositol-3-phosphate) + ADP + H(+)</text>
        <dbReference type="Rhea" id="RHEA:12709"/>
        <dbReference type="ChEBI" id="CHEBI:15378"/>
        <dbReference type="ChEBI" id="CHEBI:30616"/>
        <dbReference type="ChEBI" id="CHEBI:57880"/>
        <dbReference type="ChEBI" id="CHEBI:58088"/>
        <dbReference type="ChEBI" id="CHEBI:456216"/>
        <dbReference type="EC" id="2.7.1.137"/>
    </reaction>
</comment>
<dbReference type="InterPro" id="IPR008290">
    <property type="entry name" value="PI3K_Vps34"/>
</dbReference>
<dbReference type="Pfam" id="PF00454">
    <property type="entry name" value="PI3_PI4_kinase"/>
    <property type="match status" value="2"/>
</dbReference>
<dbReference type="PANTHER" id="PTHR10048:SF7">
    <property type="entry name" value="PHOSPHATIDYLINOSITOL 3-KINASE CATALYTIC SUBUNIT TYPE 3"/>
    <property type="match status" value="1"/>
</dbReference>
<dbReference type="InterPro" id="IPR036940">
    <property type="entry name" value="PI3/4_kinase_cat_sf"/>
</dbReference>
<feature type="domain" description="PIK helical" evidence="10">
    <location>
        <begin position="219"/>
        <end position="419"/>
    </location>
</feature>
<evidence type="ECO:0000313" key="11">
    <source>
        <dbReference type="EMBL" id="KAL3315094.1"/>
    </source>
</evidence>
<dbReference type="InterPro" id="IPR016024">
    <property type="entry name" value="ARM-type_fold"/>
</dbReference>
<evidence type="ECO:0000256" key="4">
    <source>
        <dbReference type="ARBA" id="ARBA00022741"/>
    </source>
</evidence>
<organism evidence="11 12">
    <name type="scientific">Cichlidogyrus casuarinus</name>
    <dbReference type="NCBI Taxonomy" id="1844966"/>
    <lineage>
        <taxon>Eukaryota</taxon>
        <taxon>Metazoa</taxon>
        <taxon>Spiralia</taxon>
        <taxon>Lophotrochozoa</taxon>
        <taxon>Platyhelminthes</taxon>
        <taxon>Monogenea</taxon>
        <taxon>Monopisthocotylea</taxon>
        <taxon>Dactylogyridea</taxon>
        <taxon>Ancyrocephalidae</taxon>
        <taxon>Cichlidogyrus</taxon>
    </lineage>
</organism>
<dbReference type="PROSITE" id="PS51545">
    <property type="entry name" value="PIK_HELICAL"/>
    <property type="match status" value="1"/>
</dbReference>
<dbReference type="InterPro" id="IPR000403">
    <property type="entry name" value="PI3/4_kinase_cat_dom"/>
</dbReference>
<protein>
    <recommendedName>
        <fullName evidence="2 7">Phosphatidylinositol 3-kinase catalytic subunit type 3</fullName>
        <ecNumber evidence="1 7">2.7.1.137</ecNumber>
    </recommendedName>
</protein>
<dbReference type="InterPro" id="IPR011009">
    <property type="entry name" value="Kinase-like_dom_sf"/>
</dbReference>
<keyword evidence="3 7" id="KW-0808">Transferase</keyword>
<keyword evidence="12" id="KW-1185">Reference proteome</keyword>
<comment type="caution">
    <text evidence="11">The sequence shown here is derived from an EMBL/GenBank/DDBJ whole genome shotgun (WGS) entry which is preliminary data.</text>
</comment>
<dbReference type="InterPro" id="IPR015433">
    <property type="entry name" value="PI3/4_kinase"/>
</dbReference>
<dbReference type="PROSITE" id="PS50290">
    <property type="entry name" value="PI3_4_KINASE_3"/>
    <property type="match status" value="1"/>
</dbReference>
<accession>A0ABD2Q685</accession>
<dbReference type="SUPFAM" id="SSF56112">
    <property type="entry name" value="Protein kinase-like (PK-like)"/>
    <property type="match status" value="1"/>
</dbReference>